<feature type="compositionally biased region" description="Basic and acidic residues" evidence="2">
    <location>
        <begin position="801"/>
        <end position="811"/>
    </location>
</feature>
<dbReference type="InterPro" id="IPR018200">
    <property type="entry name" value="USP_CS"/>
</dbReference>
<keyword evidence="1" id="KW-0378">Hydrolase</keyword>
<comment type="catalytic activity">
    <reaction evidence="1">
        <text>Thiol-dependent hydrolysis of ester, thioester, amide, peptide and isopeptide bonds formed by the C-terminal Gly of ubiquitin (a 76-residue protein attached to proteins as an intracellular targeting signal).</text>
        <dbReference type="EC" id="3.4.19.12"/>
    </reaction>
</comment>
<dbReference type="PANTHER" id="PTHR24006">
    <property type="entry name" value="UBIQUITIN CARBOXYL-TERMINAL HYDROLASE"/>
    <property type="match status" value="1"/>
</dbReference>
<dbReference type="PROSITE" id="PS00973">
    <property type="entry name" value="USP_2"/>
    <property type="match status" value="1"/>
</dbReference>
<evidence type="ECO:0000313" key="4">
    <source>
        <dbReference type="EMBL" id="RUS31458.1"/>
    </source>
</evidence>
<comment type="similarity">
    <text evidence="1">Belongs to the peptidase C19 family.</text>
</comment>
<dbReference type="Gene3D" id="3.90.70.10">
    <property type="entry name" value="Cysteine proteinases"/>
    <property type="match status" value="2"/>
</dbReference>
<proteinExistence type="inferred from homology"/>
<evidence type="ECO:0000259" key="3">
    <source>
        <dbReference type="PROSITE" id="PS50235"/>
    </source>
</evidence>
<evidence type="ECO:0000256" key="1">
    <source>
        <dbReference type="RuleBase" id="RU366025"/>
    </source>
</evidence>
<dbReference type="InterPro" id="IPR028889">
    <property type="entry name" value="USP"/>
</dbReference>
<gene>
    <name evidence="4" type="ORF">BC938DRAFT_477768</name>
</gene>
<keyword evidence="5" id="KW-1185">Reference proteome</keyword>
<keyword evidence="1" id="KW-0788">Thiol protease</keyword>
<dbReference type="SUPFAM" id="SSF54001">
    <property type="entry name" value="Cysteine proteinases"/>
    <property type="match status" value="1"/>
</dbReference>
<evidence type="ECO:0000256" key="2">
    <source>
        <dbReference type="SAM" id="MobiDB-lite"/>
    </source>
</evidence>
<evidence type="ECO:0000313" key="5">
    <source>
        <dbReference type="Proteomes" id="UP000274822"/>
    </source>
</evidence>
<protein>
    <recommendedName>
        <fullName evidence="1">Ubiquitin carboxyl-terminal hydrolase</fullName>
        <ecNumber evidence="1">3.4.19.12</ecNumber>
    </recommendedName>
</protein>
<dbReference type="Pfam" id="PF21246">
    <property type="entry name" value="Usp38-like_N"/>
    <property type="match status" value="1"/>
</dbReference>
<sequence length="823" mass="93639">MADITIYIDPLLSSNLSIADKIRAITLLADDVKRLTGPALDTFLSHVSLDYPRDHGGQLIYQQVANIVLGRVARLCTAEFFRHFGRGFLKNHWPVLGPDEQNPSKAAMVQMLFWIVKHKKTQSDADSRWLESYEDDINQLQDLCIKNYHVMKNKYWSQHFNELWEQLPAARAPMLYTVTFHVIETLAKMNLGTDAADPTANSDVQLNLSLVTRFWGGSIVDKHVRFTLFNTFMRMYDVDLPCSIALGALLARVPLEYAKAAFNDISECPPEQSMRFADTLQRMIEWLPYTWAGGFGALIVELMDAFRRAHHEKLLIEATRRNVRSVFKLIAQPERREDAWVVFMTMLLGYQHSPDAFHLVVVDVIPVMKAVALEPAQRPFLHDLSRMIQCCVFKFSGYPELYAPIMMAVYNLHLPILSDEQRKQFIDQANQVKWVSGKALIVDAETTDEDLKPEPGSRVGLRNLGNTCYLNSSLQALFALFPEEMIPGRQEDASEFLRLLLERIEHEEKDDIKNRRWAGLSNANETDWDSSKSALGPVWGRSEHEVRCLACGNASVQRLSFFGETNTTVPIDLTQMLSRALSCEFLNGENRYHCEKCKSLQDATKVFSIIEPSPETLILSLNRFKVERRVSAINSVLHKRIKISTPVNIPATISIPVFSQMDVDEDKEADEIVDNANREQTEIEYELFAIIVHAGSHPDYGHYYTYARDDGDETATAWRQFNDSNVTSYSFERMMETITRFKDDTPYVLFYRRKDVPPVEAYDIPASIKQVVAQADAARDRMASAAQAKRGVGSSIGPNKRFRDDDDRRGGGDSLGGTNRFIC</sequence>
<dbReference type="GO" id="GO:0005829">
    <property type="term" value="C:cytosol"/>
    <property type="evidence" value="ECO:0007669"/>
    <property type="project" value="TreeGrafter"/>
</dbReference>
<dbReference type="PANTHER" id="PTHR24006:SF908">
    <property type="entry name" value="DEUBIQUITINATING APOPTOTIC INHIBITOR, ISOFORM A"/>
    <property type="match status" value="1"/>
</dbReference>
<comment type="caution">
    <text evidence="4">The sequence shown here is derived from an EMBL/GenBank/DDBJ whole genome shotgun (WGS) entry which is preliminary data.</text>
</comment>
<dbReference type="GO" id="GO:0004843">
    <property type="term" value="F:cysteine-type deubiquitinase activity"/>
    <property type="evidence" value="ECO:0007669"/>
    <property type="project" value="UniProtKB-UniRule"/>
</dbReference>
<dbReference type="AlphaFoldDB" id="A0A433QNX3"/>
<dbReference type="InterPro" id="IPR038765">
    <property type="entry name" value="Papain-like_cys_pep_sf"/>
</dbReference>
<dbReference type="Pfam" id="PF00443">
    <property type="entry name" value="UCH"/>
    <property type="match status" value="1"/>
</dbReference>
<dbReference type="InterPro" id="IPR001394">
    <property type="entry name" value="Peptidase_C19_UCH"/>
</dbReference>
<dbReference type="GO" id="GO:0005634">
    <property type="term" value="C:nucleus"/>
    <property type="evidence" value="ECO:0007669"/>
    <property type="project" value="TreeGrafter"/>
</dbReference>
<dbReference type="PROSITE" id="PS50235">
    <property type="entry name" value="USP_3"/>
    <property type="match status" value="1"/>
</dbReference>
<dbReference type="GO" id="GO:0006508">
    <property type="term" value="P:proteolysis"/>
    <property type="evidence" value="ECO:0007669"/>
    <property type="project" value="UniProtKB-KW"/>
</dbReference>
<dbReference type="InterPro" id="IPR050164">
    <property type="entry name" value="Peptidase_C19"/>
</dbReference>
<dbReference type="PROSITE" id="PS00972">
    <property type="entry name" value="USP_1"/>
    <property type="match status" value="1"/>
</dbReference>
<dbReference type="Proteomes" id="UP000274822">
    <property type="component" value="Unassembled WGS sequence"/>
</dbReference>
<dbReference type="CDD" id="cd02257">
    <property type="entry name" value="Peptidase_C19"/>
    <property type="match status" value="1"/>
</dbReference>
<keyword evidence="1" id="KW-0833">Ubl conjugation pathway</keyword>
<feature type="domain" description="USP" evidence="3">
    <location>
        <begin position="459"/>
        <end position="754"/>
    </location>
</feature>
<dbReference type="EMBL" id="RBNJ01002930">
    <property type="protein sequence ID" value="RUS31458.1"/>
    <property type="molecule type" value="Genomic_DNA"/>
</dbReference>
<accession>A0A433QNX3</accession>
<name>A0A433QNX3_9FUNG</name>
<reference evidence="4 5" key="1">
    <citation type="journal article" date="2018" name="New Phytol.">
        <title>Phylogenomics of Endogonaceae and evolution of mycorrhizas within Mucoromycota.</title>
        <authorList>
            <person name="Chang Y."/>
            <person name="Desiro A."/>
            <person name="Na H."/>
            <person name="Sandor L."/>
            <person name="Lipzen A."/>
            <person name="Clum A."/>
            <person name="Barry K."/>
            <person name="Grigoriev I.V."/>
            <person name="Martin F.M."/>
            <person name="Stajich J.E."/>
            <person name="Smith M.E."/>
            <person name="Bonito G."/>
            <person name="Spatafora J.W."/>
        </authorList>
    </citation>
    <scope>NUCLEOTIDE SEQUENCE [LARGE SCALE GENOMIC DNA]</scope>
    <source>
        <strain evidence="4 5">AD002</strain>
    </source>
</reference>
<dbReference type="InterPro" id="IPR049407">
    <property type="entry name" value="Usp38-like_N"/>
</dbReference>
<dbReference type="EC" id="3.4.19.12" evidence="1"/>
<organism evidence="4 5">
    <name type="scientific">Jimgerdemannia flammicorona</name>
    <dbReference type="NCBI Taxonomy" id="994334"/>
    <lineage>
        <taxon>Eukaryota</taxon>
        <taxon>Fungi</taxon>
        <taxon>Fungi incertae sedis</taxon>
        <taxon>Mucoromycota</taxon>
        <taxon>Mucoromycotina</taxon>
        <taxon>Endogonomycetes</taxon>
        <taxon>Endogonales</taxon>
        <taxon>Endogonaceae</taxon>
        <taxon>Jimgerdemannia</taxon>
    </lineage>
</organism>
<keyword evidence="1" id="KW-0645">Protease</keyword>
<dbReference type="GO" id="GO:0016579">
    <property type="term" value="P:protein deubiquitination"/>
    <property type="evidence" value="ECO:0007669"/>
    <property type="project" value="InterPro"/>
</dbReference>
<feature type="region of interest" description="Disordered" evidence="2">
    <location>
        <begin position="786"/>
        <end position="818"/>
    </location>
</feature>